<dbReference type="STRING" id="1000565.METUNv1_00705"/>
<evidence type="ECO:0000313" key="4">
    <source>
        <dbReference type="EMBL" id="EGK72876.1"/>
    </source>
</evidence>
<dbReference type="InterPro" id="IPR001126">
    <property type="entry name" value="UmuC"/>
</dbReference>
<dbReference type="Proteomes" id="UP000005019">
    <property type="component" value="Unassembled WGS sequence"/>
</dbReference>
<dbReference type="InterPro" id="IPR043502">
    <property type="entry name" value="DNA/RNA_pol_sf"/>
</dbReference>
<dbReference type="AlphaFoldDB" id="F5R985"/>
<dbReference type="SUPFAM" id="SSF56672">
    <property type="entry name" value="DNA/RNA polymerases"/>
    <property type="match status" value="1"/>
</dbReference>
<sequence>MLWLALVFPEWPLQARFRTRDGTRPLAVSQGQRVIALDAIALAQGVRVGQRLADALALAPDLVIRSREPAAETAALQDAAGCALHFTPHVSLDDDALLLELSGSLKLFGGLDTLLRTLQRTLAAAGFESVSACAPTPRAARWLALGAPGQRVRNVAALPGALAPLPLEVTGAGSGALLPLRDAGLRTLGELMALPRSALALRDAGPLLTLLDQALGRRPDLRVDHSAPPRLDSRIELPVPRQDSDVLLFAASRLFSAACARLAAAQSGVGECALELEHEGQPPTVLTLRTGQPTRDPRVLAGLAREHLARIALPAPVAALRLQATDWLLMPGRSRDLFGAQAPSLAETRAAAALLVERLRARLGHDKVHALSGSADPRPECAQQPAEPGAARPGQARTRRPLWLLTEPEALAERDGQPWRHGPLHCLEDSERIEAGWWDGLDAPLAANEALRDYRIAIGPRQEVLWIYREHHPPHRWYLHGVFG</sequence>
<evidence type="ECO:0000259" key="3">
    <source>
        <dbReference type="Pfam" id="PF00817"/>
    </source>
</evidence>
<evidence type="ECO:0000313" key="5">
    <source>
        <dbReference type="Proteomes" id="UP000005019"/>
    </source>
</evidence>
<feature type="region of interest" description="Disordered" evidence="2">
    <location>
        <begin position="370"/>
        <end position="399"/>
    </location>
</feature>
<dbReference type="PANTHER" id="PTHR35369">
    <property type="entry name" value="BLR3025 PROTEIN-RELATED"/>
    <property type="match status" value="1"/>
</dbReference>
<dbReference type="PANTHER" id="PTHR35369:SF2">
    <property type="entry name" value="BLR3025 PROTEIN"/>
    <property type="match status" value="1"/>
</dbReference>
<dbReference type="RefSeq" id="WP_008058874.1">
    <property type="nucleotide sequence ID" value="NZ_AFHG01000030.1"/>
</dbReference>
<protein>
    <recommendedName>
        <fullName evidence="3">UmuC domain-containing protein</fullName>
    </recommendedName>
</protein>
<dbReference type="EMBL" id="AFHG01000030">
    <property type="protein sequence ID" value="EGK72876.1"/>
    <property type="molecule type" value="Genomic_DNA"/>
</dbReference>
<dbReference type="Pfam" id="PF00817">
    <property type="entry name" value="IMS"/>
    <property type="match status" value="1"/>
</dbReference>
<accession>F5R985</accession>
<gene>
    <name evidence="4" type="ORF">METUNv1_00705</name>
</gene>
<evidence type="ECO:0000256" key="2">
    <source>
        <dbReference type="SAM" id="MobiDB-lite"/>
    </source>
</evidence>
<evidence type="ECO:0000256" key="1">
    <source>
        <dbReference type="ARBA" id="ARBA00022763"/>
    </source>
</evidence>
<keyword evidence="1" id="KW-0227">DNA damage</keyword>
<comment type="caution">
    <text evidence="4">The sequence shown here is derived from an EMBL/GenBank/DDBJ whole genome shotgun (WGS) entry which is preliminary data.</text>
</comment>
<name>F5R985_METUF</name>
<reference evidence="4 5" key="1">
    <citation type="journal article" date="2011" name="J. Bacteriol.">
        <title>Genome sequence of Methyloversatilis universalis FAM5T, a methylotrophic representative of the order Rhodocyclales.</title>
        <authorList>
            <person name="Kittichotirat W."/>
            <person name="Good N.M."/>
            <person name="Hall R."/>
            <person name="Bringel F."/>
            <person name="Lajus A."/>
            <person name="Medigue C."/>
            <person name="Smalley N.E."/>
            <person name="Beck D."/>
            <person name="Bumgarner R."/>
            <person name="Vuilleumier S."/>
            <person name="Kalyuzhnaya M.G."/>
        </authorList>
    </citation>
    <scope>NUCLEOTIDE SEQUENCE [LARGE SCALE GENOMIC DNA]</scope>
    <source>
        <strain evidence="5">ATCC BAA-1314 / JCM 13912 / FAM5</strain>
    </source>
</reference>
<dbReference type="eggNOG" id="COG0389">
    <property type="taxonomic scope" value="Bacteria"/>
</dbReference>
<dbReference type="GO" id="GO:0006281">
    <property type="term" value="P:DNA repair"/>
    <property type="evidence" value="ECO:0007669"/>
    <property type="project" value="InterPro"/>
</dbReference>
<dbReference type="InterPro" id="IPR050356">
    <property type="entry name" value="SulA_CellDiv_inhibitor"/>
</dbReference>
<proteinExistence type="predicted"/>
<dbReference type="CDD" id="cd03468">
    <property type="entry name" value="PolY_like"/>
    <property type="match status" value="1"/>
</dbReference>
<organism evidence="4 5">
    <name type="scientific">Methyloversatilis universalis (strain ATCC BAA-1314 / DSM 25237 / JCM 13912 / CCUG 52030 / FAM5)</name>
    <dbReference type="NCBI Taxonomy" id="1000565"/>
    <lineage>
        <taxon>Bacteria</taxon>
        <taxon>Pseudomonadati</taxon>
        <taxon>Pseudomonadota</taxon>
        <taxon>Betaproteobacteria</taxon>
        <taxon>Nitrosomonadales</taxon>
        <taxon>Sterolibacteriaceae</taxon>
        <taxon>Methyloversatilis</taxon>
    </lineage>
</organism>
<dbReference type="OrthoDB" id="625722at2"/>
<keyword evidence="5" id="KW-1185">Reference proteome</keyword>
<feature type="domain" description="UmuC" evidence="3">
    <location>
        <begin position="23"/>
        <end position="141"/>
    </location>
</feature>